<dbReference type="PANTHER" id="PTHR46112:SF2">
    <property type="entry name" value="XAA-PRO AMINOPEPTIDASE P-RELATED"/>
    <property type="match status" value="1"/>
</dbReference>
<dbReference type="InterPro" id="IPR029149">
    <property type="entry name" value="Creatin/AminoP/Spt16_N"/>
</dbReference>
<accession>A0A345XPE8</accession>
<keyword evidence="3" id="KW-1185">Reference proteome</keyword>
<dbReference type="CDD" id="cd01066">
    <property type="entry name" value="APP_MetAP"/>
    <property type="match status" value="1"/>
</dbReference>
<sequence>MSAAFPGAPDFPEKRDRLCELAARHGLDALVLREPATLAWLLGARVHVPQTLDSACFTVLLTAATGELAVAANAIEAPRLRDTELAGLAADWRTVPWWENRDAGLPTGPRTGSDRPGPHDVPLAAEIARVRRVLTGHQQELLAEVARDTAEAATDTAYGLAPGRTERQAAAALAHALLDRGLDPVVLLAAADERIALHRHPLPTDRAATGRLMLVACARRHGLIASITRTVSFGAPSEAGRRDYARLLEVERAFLDASLPGARLGDVFGAGVAAYAANGLPADEWHRHHQGGFSGTQPREFPAHHTSEELLPEGGVVAWNPSGGGWKTEDTALVRAEGVRTLVHDPRWPAVPCGGRDRPDILTL</sequence>
<dbReference type="RefSeq" id="WP_208878401.1">
    <property type="nucleotide sequence ID" value="NZ_CP031320.1"/>
</dbReference>
<protein>
    <submittedName>
        <fullName evidence="2">M24 family metallopeptidase</fullName>
    </submittedName>
</protein>
<dbReference type="Gene3D" id="3.40.350.10">
    <property type="entry name" value="Creatinase/prolidase N-terminal domain"/>
    <property type="match status" value="1"/>
</dbReference>
<dbReference type="EMBL" id="CP031320">
    <property type="protein sequence ID" value="AXK33514.1"/>
    <property type="molecule type" value="Genomic_DNA"/>
</dbReference>
<dbReference type="InterPro" id="IPR000994">
    <property type="entry name" value="Pept_M24"/>
</dbReference>
<dbReference type="InterPro" id="IPR050659">
    <property type="entry name" value="Peptidase_M24B"/>
</dbReference>
<feature type="domain" description="Peptidase M24" evidence="1">
    <location>
        <begin position="144"/>
        <end position="334"/>
    </location>
</feature>
<organism evidence="2 3">
    <name type="scientific">Streptomyces armeniacus</name>
    <dbReference type="NCBI Taxonomy" id="83291"/>
    <lineage>
        <taxon>Bacteria</taxon>
        <taxon>Bacillati</taxon>
        <taxon>Actinomycetota</taxon>
        <taxon>Actinomycetes</taxon>
        <taxon>Kitasatosporales</taxon>
        <taxon>Streptomycetaceae</taxon>
        <taxon>Streptomyces</taxon>
    </lineage>
</organism>
<dbReference type="PANTHER" id="PTHR46112">
    <property type="entry name" value="AMINOPEPTIDASE"/>
    <property type="match status" value="1"/>
</dbReference>
<dbReference type="KEGG" id="sarm:DVA86_13500"/>
<evidence type="ECO:0000259" key="1">
    <source>
        <dbReference type="Pfam" id="PF00557"/>
    </source>
</evidence>
<proteinExistence type="predicted"/>
<evidence type="ECO:0000313" key="3">
    <source>
        <dbReference type="Proteomes" id="UP000254425"/>
    </source>
</evidence>
<dbReference type="SUPFAM" id="SSF55920">
    <property type="entry name" value="Creatinase/aminopeptidase"/>
    <property type="match status" value="1"/>
</dbReference>
<dbReference type="AlphaFoldDB" id="A0A345XPE8"/>
<dbReference type="Pfam" id="PF00557">
    <property type="entry name" value="Peptidase_M24"/>
    <property type="match status" value="1"/>
</dbReference>
<dbReference type="Proteomes" id="UP000254425">
    <property type="component" value="Chromosome"/>
</dbReference>
<gene>
    <name evidence="2" type="ORF">DVA86_13500</name>
</gene>
<reference evidence="2 3" key="1">
    <citation type="submission" date="2018-07" db="EMBL/GenBank/DDBJ databases">
        <title>Draft genome of the type strain Streptomyces armeniacus ATCC 15676.</title>
        <authorList>
            <person name="Labana P."/>
            <person name="Gosse J.T."/>
            <person name="Boddy C.N."/>
        </authorList>
    </citation>
    <scope>NUCLEOTIDE SEQUENCE [LARGE SCALE GENOMIC DNA]</scope>
    <source>
        <strain evidence="2 3">ATCC 15676</strain>
    </source>
</reference>
<dbReference type="Gene3D" id="3.90.230.10">
    <property type="entry name" value="Creatinase/methionine aminopeptidase superfamily"/>
    <property type="match status" value="1"/>
</dbReference>
<evidence type="ECO:0000313" key="2">
    <source>
        <dbReference type="EMBL" id="AXK33514.1"/>
    </source>
</evidence>
<dbReference type="InterPro" id="IPR036005">
    <property type="entry name" value="Creatinase/aminopeptidase-like"/>
</dbReference>
<name>A0A345XPE8_9ACTN</name>